<sequence>MQLILKISTHDFLELDELCESVKNATNEKITVTNYIELMIQEELKMKHEIKNNLKYCYLEKSEEIIHELNGF</sequence>
<evidence type="ECO:0000313" key="2">
    <source>
        <dbReference type="Proteomes" id="UP000070452"/>
    </source>
</evidence>
<comment type="caution">
    <text evidence="1">The sequence shown here is derived from an EMBL/GenBank/DDBJ whole genome shotgun (WGS) entry which is preliminary data.</text>
</comment>
<organism evidence="1 2">
    <name type="scientific">Enterococcus faecium</name>
    <name type="common">Streptococcus faecium</name>
    <dbReference type="NCBI Taxonomy" id="1352"/>
    <lineage>
        <taxon>Bacteria</taxon>
        <taxon>Bacillati</taxon>
        <taxon>Bacillota</taxon>
        <taxon>Bacilli</taxon>
        <taxon>Lactobacillales</taxon>
        <taxon>Enterococcaceae</taxon>
        <taxon>Enterococcus</taxon>
    </lineage>
</organism>
<accession>A0A132P7L7</accession>
<evidence type="ECO:0000313" key="1">
    <source>
        <dbReference type="EMBL" id="KWX18338.1"/>
    </source>
</evidence>
<dbReference type="Proteomes" id="UP000070452">
    <property type="component" value="Unassembled WGS sequence"/>
</dbReference>
<dbReference type="AlphaFoldDB" id="A0A132P7L7"/>
<reference evidence="1 2" key="1">
    <citation type="submission" date="2016-01" db="EMBL/GenBank/DDBJ databases">
        <title>Molecular Mechanisms for transfer of large genomic segments between Enterococcus faecium strains.</title>
        <authorList>
            <person name="Garcia-Solache M.A."/>
            <person name="Lebreton F."/>
            <person name="Mclaughlin R.E."/>
            <person name="Whiteaker J.D."/>
            <person name="Gilmore M.S."/>
            <person name="Rice L.B."/>
        </authorList>
    </citation>
    <scope>NUCLEOTIDE SEQUENCE [LARGE SCALE GENOMIC DNA]</scope>
    <source>
        <strain evidence="1 2">D344RRF x C68</strain>
    </source>
</reference>
<proteinExistence type="predicted"/>
<gene>
    <name evidence="1" type="ORF">AWT83_07600</name>
</gene>
<dbReference type="RefSeq" id="WP_002302287.1">
    <property type="nucleotide sequence ID" value="NZ_BLAC01000001.1"/>
</dbReference>
<name>A0A132P7L7_ENTFC</name>
<dbReference type="EMBL" id="LRHK01000001">
    <property type="protein sequence ID" value="KWX18338.1"/>
    <property type="molecule type" value="Genomic_DNA"/>
</dbReference>
<dbReference type="GeneID" id="15141060"/>
<protein>
    <submittedName>
        <fullName evidence="1">Uncharacterized protein</fullName>
    </submittedName>
</protein>